<accession>Q13FW7</accession>
<name>Q13FW7_PARXL</name>
<dbReference type="KEGG" id="bxe:Bxe_C1158"/>
<dbReference type="AlphaFoldDB" id="Q13FW7"/>
<dbReference type="Proteomes" id="UP000001817">
    <property type="component" value="Chromosome 3"/>
</dbReference>
<sequence length="64" mass="6948">MTLFDELVVLDDGAPLLPELPVDNIAAEPQPFREAVEPLAPVRHGVNRAARFQVVDNAAEISRG</sequence>
<keyword evidence="2" id="KW-1185">Reference proteome</keyword>
<evidence type="ECO:0000313" key="2">
    <source>
        <dbReference type="Proteomes" id="UP000001817"/>
    </source>
</evidence>
<organism evidence="1 2">
    <name type="scientific">Paraburkholderia xenovorans (strain LB400)</name>
    <dbReference type="NCBI Taxonomy" id="266265"/>
    <lineage>
        <taxon>Bacteria</taxon>
        <taxon>Pseudomonadati</taxon>
        <taxon>Pseudomonadota</taxon>
        <taxon>Betaproteobacteria</taxon>
        <taxon>Burkholderiales</taxon>
        <taxon>Burkholderiaceae</taxon>
        <taxon>Paraburkholderia</taxon>
    </lineage>
</organism>
<dbReference type="RefSeq" id="WP_011494269.1">
    <property type="nucleotide sequence ID" value="NC_007953.1"/>
</dbReference>
<protein>
    <submittedName>
        <fullName evidence="1">Uncharacterized protein</fullName>
    </submittedName>
</protein>
<gene>
    <name evidence="1" type="ORF">Bxe_C1158</name>
</gene>
<proteinExistence type="predicted"/>
<dbReference type="EMBL" id="CP000272">
    <property type="protein sequence ID" value="ABE37022.1"/>
    <property type="molecule type" value="Genomic_DNA"/>
</dbReference>
<reference evidence="1 2" key="1">
    <citation type="journal article" date="2006" name="Proc. Natl. Acad. Sci. U.S.A.">
        <title>Burkholderia xenovorans LB400 harbors a multi-replicon, 9.73-Mbp genome shaped for versatility.</title>
        <authorList>
            <person name="Chain P.S."/>
            <person name="Denef V.J."/>
            <person name="Konstantinidis K.T."/>
            <person name="Vergez L.M."/>
            <person name="Agullo L."/>
            <person name="Reyes V.L."/>
            <person name="Hauser L."/>
            <person name="Cordova M."/>
            <person name="Gomez L."/>
            <person name="Gonzalez M."/>
            <person name="Land M."/>
            <person name="Lao V."/>
            <person name="Larimer F."/>
            <person name="LiPuma J.J."/>
            <person name="Mahenthiralingam E."/>
            <person name="Malfatti S.A."/>
            <person name="Marx C.J."/>
            <person name="Parnell J.J."/>
            <person name="Ramette A."/>
            <person name="Richardson P."/>
            <person name="Seeger M."/>
            <person name="Smith D."/>
            <person name="Spilker T."/>
            <person name="Sul W.J."/>
            <person name="Tsoi T.V."/>
            <person name="Ulrich L.E."/>
            <person name="Zhulin I.B."/>
            <person name="Tiedje J.M."/>
        </authorList>
    </citation>
    <scope>NUCLEOTIDE SEQUENCE [LARGE SCALE GENOMIC DNA]</scope>
    <source>
        <strain evidence="1 2">LB400</strain>
    </source>
</reference>
<evidence type="ECO:0000313" key="1">
    <source>
        <dbReference type="EMBL" id="ABE37022.1"/>
    </source>
</evidence>